<gene>
    <name evidence="1" type="ORF">Tco_1089944</name>
</gene>
<name>A0ABQ5I2R8_9ASTR</name>
<dbReference type="Pfam" id="PF14223">
    <property type="entry name" value="Retrotran_gag_2"/>
    <property type="match status" value="1"/>
</dbReference>
<sequence>MAVEDTPPPPPPFQPIKSSFLVSLTSLGLKSYVETDSASTNPEWCQLDDLIKMWNLGSLCDSLQEQVVTTPGNAKALWDHLKNLFHDNKDARAINLDNELCSIKIGNMTVNEYCTKIQAMANRLKNLDSEVSEKNIMMFAVNGLDSRFATLSEIIRHHEPLPTFETGSQVTYLLLYVDDIIFMASSTTLLQQLIGSLHREFDMTDLGELNYFLGISAVRHSTVVYGESQKWVWTGLPVPRSLTFAEAEYRVFAKHFGRDFMASYLLRELHSLLFTATLIYCNNIDIHFVHDIVTVGTVRVLHVPSRFQYANIFTKGLPSALFEEFCSSLSIWPPPAPTARAY</sequence>
<keyword evidence="2" id="KW-1185">Reference proteome</keyword>
<dbReference type="EMBL" id="BQNB010020295">
    <property type="protein sequence ID" value="GJT94426.1"/>
    <property type="molecule type" value="Genomic_DNA"/>
</dbReference>
<evidence type="ECO:0000313" key="2">
    <source>
        <dbReference type="Proteomes" id="UP001151760"/>
    </source>
</evidence>
<proteinExistence type="predicted"/>
<reference evidence="1" key="2">
    <citation type="submission" date="2022-01" db="EMBL/GenBank/DDBJ databases">
        <authorList>
            <person name="Yamashiro T."/>
            <person name="Shiraishi A."/>
            <person name="Satake H."/>
            <person name="Nakayama K."/>
        </authorList>
    </citation>
    <scope>NUCLEOTIDE SEQUENCE</scope>
</reference>
<reference evidence="1" key="1">
    <citation type="journal article" date="2022" name="Int. J. Mol. Sci.">
        <title>Draft Genome of Tanacetum Coccineum: Genomic Comparison of Closely Related Tanacetum-Family Plants.</title>
        <authorList>
            <person name="Yamashiro T."/>
            <person name="Shiraishi A."/>
            <person name="Nakayama K."/>
            <person name="Satake H."/>
        </authorList>
    </citation>
    <scope>NUCLEOTIDE SEQUENCE</scope>
</reference>
<dbReference type="GO" id="GO:0016301">
    <property type="term" value="F:kinase activity"/>
    <property type="evidence" value="ECO:0007669"/>
    <property type="project" value="UniProtKB-KW"/>
</dbReference>
<accession>A0ABQ5I2R8</accession>
<dbReference type="Proteomes" id="UP001151760">
    <property type="component" value="Unassembled WGS sequence"/>
</dbReference>
<organism evidence="1 2">
    <name type="scientific">Tanacetum coccineum</name>
    <dbReference type="NCBI Taxonomy" id="301880"/>
    <lineage>
        <taxon>Eukaryota</taxon>
        <taxon>Viridiplantae</taxon>
        <taxon>Streptophyta</taxon>
        <taxon>Embryophyta</taxon>
        <taxon>Tracheophyta</taxon>
        <taxon>Spermatophyta</taxon>
        <taxon>Magnoliopsida</taxon>
        <taxon>eudicotyledons</taxon>
        <taxon>Gunneridae</taxon>
        <taxon>Pentapetalae</taxon>
        <taxon>asterids</taxon>
        <taxon>campanulids</taxon>
        <taxon>Asterales</taxon>
        <taxon>Asteraceae</taxon>
        <taxon>Asteroideae</taxon>
        <taxon>Anthemideae</taxon>
        <taxon>Anthemidinae</taxon>
        <taxon>Tanacetum</taxon>
    </lineage>
</organism>
<evidence type="ECO:0000313" key="1">
    <source>
        <dbReference type="EMBL" id="GJT94426.1"/>
    </source>
</evidence>
<dbReference type="PANTHER" id="PTHR47481:SF41">
    <property type="entry name" value="COPIA-LIKE POLYPROTEIN_RETROTRANSPOSON"/>
    <property type="match status" value="1"/>
</dbReference>
<protein>
    <submittedName>
        <fullName evidence="1">Hybrid signal transduction histidine kinase M</fullName>
    </submittedName>
</protein>
<keyword evidence="1" id="KW-0418">Kinase</keyword>
<dbReference type="PANTHER" id="PTHR47481">
    <property type="match status" value="1"/>
</dbReference>
<comment type="caution">
    <text evidence="1">The sequence shown here is derived from an EMBL/GenBank/DDBJ whole genome shotgun (WGS) entry which is preliminary data.</text>
</comment>
<keyword evidence="1" id="KW-0808">Transferase</keyword>